<comment type="caution">
    <text evidence="19">The sequence shown here is derived from an EMBL/GenBank/DDBJ whole genome shotgun (WGS) entry which is preliminary data.</text>
</comment>
<accession>A0A2A2T5L9</accession>
<evidence type="ECO:0000313" key="20">
    <source>
        <dbReference type="Proteomes" id="UP000217780"/>
    </source>
</evidence>
<dbReference type="InterPro" id="IPR039426">
    <property type="entry name" value="TonB-dep_rcpt-like"/>
</dbReference>
<evidence type="ECO:0000259" key="18">
    <source>
        <dbReference type="Pfam" id="PF07715"/>
    </source>
</evidence>
<dbReference type="Pfam" id="PF00593">
    <property type="entry name" value="TonB_dep_Rec_b-barrel"/>
    <property type="match status" value="1"/>
</dbReference>
<dbReference type="InterPro" id="IPR037066">
    <property type="entry name" value="Plug_dom_sf"/>
</dbReference>
<dbReference type="InterPro" id="IPR000531">
    <property type="entry name" value="Beta-barrel_TonB"/>
</dbReference>
<dbReference type="GO" id="GO:0015891">
    <property type="term" value="P:siderophore transport"/>
    <property type="evidence" value="ECO:0007669"/>
    <property type="project" value="InterPro"/>
</dbReference>
<keyword evidence="5" id="KW-0410">Iron transport</keyword>
<gene>
    <name evidence="19" type="ORF">CLI92_07185</name>
</gene>
<evidence type="ECO:0000256" key="11">
    <source>
        <dbReference type="ARBA" id="ARBA00023136"/>
    </source>
</evidence>
<sequence>MGVWAPAIAQAAQALPQAPQAEAAAASQPQDKTLPAVTVTGQAGLASAPYAGGQVSSGGRMGLLGERDFMETPFATIGYTEQFIAEQALADVQGVIARNDPAVSLSGIAGEHLESYFIRGFAMDAGDVSVDGLAGMGSSYRNLAERFERIEVLKGPAAMLGGMPPKGSVGGAVNLVSKRAGSAPLTRLTAGLESDAHGRAHLDLGRRFGASQQWGVRLNAMARSGETAVDTQKKQAHLGALALDWRGPRARVFADFYRTSDRLNGMTRGLTLAPGLAVPQPPRATVSWNPPWAFYEASARGATLRGEFDVSERLTAWAAAGRSTSGLETMMGLPTVLDAAGSMRLTFGGVDETITRKTAEAGLKGQLRTGSVGHQFALHLNHFDERIALDGFRLRESWTSNIHHPAWGPALPRPLQALSRTQTQLRSLGLADTLSFMGDRVQLTLGLRRQQVVAERFNAATGAALGPRYDQAATTPVAAVLLKATQRLSVYANYAQGLSQGATAPATAANAGEVFAPYKSTQKELGFKFDQGEWAHTLSLYQIERPSGYVDPVSNVFSFGGLQRNRGVEWGFFGAPAQGWRLMGGIAHAQAEVLKAAAAAHQGRQATGLSKWQAKLGAEWDVPALPGLTLSAHANYASRQYLSADNALSIPGRTVFDLGARYATRLASYPLTLRASVANAANKTYWAKPHYTSLALGAPRSFQLSATVDF</sequence>
<evidence type="ECO:0000256" key="12">
    <source>
        <dbReference type="ARBA" id="ARBA00023170"/>
    </source>
</evidence>
<evidence type="ECO:0000256" key="5">
    <source>
        <dbReference type="ARBA" id="ARBA00022496"/>
    </source>
</evidence>
<dbReference type="CDD" id="cd01347">
    <property type="entry name" value="ligand_gated_channel"/>
    <property type="match status" value="1"/>
</dbReference>
<evidence type="ECO:0000256" key="3">
    <source>
        <dbReference type="ARBA" id="ARBA00022448"/>
    </source>
</evidence>
<feature type="domain" description="TonB-dependent receptor plug" evidence="18">
    <location>
        <begin position="70"/>
        <end position="163"/>
    </location>
</feature>
<dbReference type="InterPro" id="IPR010105">
    <property type="entry name" value="TonB_sidphr_rcpt"/>
</dbReference>
<organism evidence="19 20">
    <name type="scientific">Vandammella animalimorsus</name>
    <dbReference type="NCBI Taxonomy" id="2029117"/>
    <lineage>
        <taxon>Bacteria</taxon>
        <taxon>Pseudomonadati</taxon>
        <taxon>Pseudomonadota</taxon>
        <taxon>Betaproteobacteria</taxon>
        <taxon>Burkholderiales</taxon>
        <taxon>Comamonadaceae</taxon>
        <taxon>Vandammella</taxon>
    </lineage>
</organism>
<reference evidence="19 20" key="1">
    <citation type="submission" date="2017-08" db="EMBL/GenBank/DDBJ databases">
        <title>WGS of Clinical strains of the CDC Group NO-1 linked to zoonotic infections in humans.</title>
        <authorList>
            <person name="Bernier A.-M."/>
            <person name="Bernard K."/>
        </authorList>
    </citation>
    <scope>NUCLEOTIDE SEQUENCE [LARGE SCALE GENOMIC DNA]</scope>
    <source>
        <strain evidence="19 20">NML91-0035</strain>
    </source>
</reference>
<dbReference type="GeneID" id="93872773"/>
<evidence type="ECO:0000256" key="10">
    <source>
        <dbReference type="ARBA" id="ARBA00023077"/>
    </source>
</evidence>
<dbReference type="PROSITE" id="PS52016">
    <property type="entry name" value="TONB_DEPENDENT_REC_3"/>
    <property type="match status" value="1"/>
</dbReference>
<keyword evidence="4 14" id="KW-1134">Transmembrane beta strand</keyword>
<dbReference type="GO" id="GO:0015344">
    <property type="term" value="F:siderophore uptake transmembrane transporter activity"/>
    <property type="evidence" value="ECO:0007669"/>
    <property type="project" value="TreeGrafter"/>
</dbReference>
<evidence type="ECO:0000256" key="15">
    <source>
        <dbReference type="PROSITE-ProRule" id="PRU10144"/>
    </source>
</evidence>
<dbReference type="AlphaFoldDB" id="A0A2A2T5L9"/>
<evidence type="ECO:0000256" key="7">
    <source>
        <dbReference type="ARBA" id="ARBA00022729"/>
    </source>
</evidence>
<evidence type="ECO:0000256" key="4">
    <source>
        <dbReference type="ARBA" id="ARBA00022452"/>
    </source>
</evidence>
<dbReference type="RefSeq" id="WP_095541939.1">
    <property type="nucleotide sequence ID" value="NZ_NSJC01000004.1"/>
</dbReference>
<dbReference type="Proteomes" id="UP000217780">
    <property type="component" value="Unassembled WGS sequence"/>
</dbReference>
<keyword evidence="9" id="KW-0406">Ion transport</keyword>
<dbReference type="PROSITE" id="PS01156">
    <property type="entry name" value="TONB_DEPENDENT_REC_2"/>
    <property type="match status" value="1"/>
</dbReference>
<dbReference type="InterPro" id="IPR010917">
    <property type="entry name" value="TonB_rcpt_CS"/>
</dbReference>
<keyword evidence="8" id="KW-0408">Iron</keyword>
<keyword evidence="6 14" id="KW-0812">Transmembrane</keyword>
<dbReference type="NCBIfam" id="TIGR01783">
    <property type="entry name" value="TonB-siderophor"/>
    <property type="match status" value="1"/>
</dbReference>
<comment type="similarity">
    <text evidence="2 14 16">Belongs to the TonB-dependent receptor family.</text>
</comment>
<evidence type="ECO:0000256" key="8">
    <source>
        <dbReference type="ARBA" id="ARBA00023004"/>
    </source>
</evidence>
<dbReference type="InterPro" id="IPR036942">
    <property type="entry name" value="Beta-barrel_TonB_sf"/>
</dbReference>
<dbReference type="Gene3D" id="2.170.130.10">
    <property type="entry name" value="TonB-dependent receptor, plug domain"/>
    <property type="match status" value="1"/>
</dbReference>
<evidence type="ECO:0000313" key="19">
    <source>
        <dbReference type="EMBL" id="PAX16880.1"/>
    </source>
</evidence>
<keyword evidence="7" id="KW-0732">Signal</keyword>
<comment type="subcellular location">
    <subcellularLocation>
        <location evidence="1 14">Cell outer membrane</location>
        <topology evidence="1 14">Multi-pass membrane protein</topology>
    </subcellularLocation>
</comment>
<keyword evidence="13 14" id="KW-0998">Cell outer membrane</keyword>
<evidence type="ECO:0000256" key="14">
    <source>
        <dbReference type="PROSITE-ProRule" id="PRU01360"/>
    </source>
</evidence>
<dbReference type="SUPFAM" id="SSF56935">
    <property type="entry name" value="Porins"/>
    <property type="match status" value="1"/>
</dbReference>
<dbReference type="Pfam" id="PF07715">
    <property type="entry name" value="Plug"/>
    <property type="match status" value="1"/>
</dbReference>
<keyword evidence="11 14" id="KW-0472">Membrane</keyword>
<evidence type="ECO:0000256" key="13">
    <source>
        <dbReference type="ARBA" id="ARBA00023237"/>
    </source>
</evidence>
<keyword evidence="12 19" id="KW-0675">Receptor</keyword>
<feature type="short sequence motif" description="TonB C-terminal box" evidence="15">
    <location>
        <begin position="693"/>
        <end position="710"/>
    </location>
</feature>
<evidence type="ECO:0000256" key="2">
    <source>
        <dbReference type="ARBA" id="ARBA00009810"/>
    </source>
</evidence>
<proteinExistence type="inferred from homology"/>
<feature type="domain" description="TonB-dependent receptor-like beta-barrel" evidence="17">
    <location>
        <begin position="263"/>
        <end position="679"/>
    </location>
</feature>
<evidence type="ECO:0000256" key="16">
    <source>
        <dbReference type="RuleBase" id="RU003357"/>
    </source>
</evidence>
<evidence type="ECO:0000256" key="6">
    <source>
        <dbReference type="ARBA" id="ARBA00022692"/>
    </source>
</evidence>
<dbReference type="GO" id="GO:0038023">
    <property type="term" value="F:signaling receptor activity"/>
    <property type="evidence" value="ECO:0007669"/>
    <property type="project" value="InterPro"/>
</dbReference>
<evidence type="ECO:0000256" key="9">
    <source>
        <dbReference type="ARBA" id="ARBA00023065"/>
    </source>
</evidence>
<keyword evidence="3 14" id="KW-0813">Transport</keyword>
<dbReference type="GO" id="GO:0009279">
    <property type="term" value="C:cell outer membrane"/>
    <property type="evidence" value="ECO:0007669"/>
    <property type="project" value="UniProtKB-SubCell"/>
</dbReference>
<dbReference type="PANTHER" id="PTHR32552:SF82">
    <property type="entry name" value="FCUA PROTEIN"/>
    <property type="match status" value="1"/>
</dbReference>
<evidence type="ECO:0000259" key="17">
    <source>
        <dbReference type="Pfam" id="PF00593"/>
    </source>
</evidence>
<dbReference type="PANTHER" id="PTHR32552">
    <property type="entry name" value="FERRICHROME IRON RECEPTOR-RELATED"/>
    <property type="match status" value="1"/>
</dbReference>
<name>A0A2A2T5L9_9BURK</name>
<dbReference type="InterPro" id="IPR012910">
    <property type="entry name" value="Plug_dom"/>
</dbReference>
<evidence type="ECO:0000256" key="1">
    <source>
        <dbReference type="ARBA" id="ARBA00004571"/>
    </source>
</evidence>
<dbReference type="EMBL" id="NTBI01000005">
    <property type="protein sequence ID" value="PAX16880.1"/>
    <property type="molecule type" value="Genomic_DNA"/>
</dbReference>
<protein>
    <submittedName>
        <fullName evidence="19">TonB-dependent siderophore receptor</fullName>
    </submittedName>
</protein>
<dbReference type="Gene3D" id="2.40.170.20">
    <property type="entry name" value="TonB-dependent receptor, beta-barrel domain"/>
    <property type="match status" value="1"/>
</dbReference>
<keyword evidence="10 16" id="KW-0798">TonB box</keyword>